<dbReference type="EMBL" id="FZRA01000001">
    <property type="protein sequence ID" value="SNU05970.1"/>
    <property type="molecule type" value="Genomic_DNA"/>
</dbReference>
<evidence type="ECO:0000256" key="6">
    <source>
        <dbReference type="ARBA" id="ARBA00022683"/>
    </source>
</evidence>
<dbReference type="EC" id="2.7.1.211" evidence="11"/>
<keyword evidence="2" id="KW-0813">Transport</keyword>
<keyword evidence="8" id="KW-0418">Kinase</keyword>
<keyword evidence="4" id="KW-0762">Sugar transport</keyword>
<dbReference type="NCBIfam" id="TIGR00826">
    <property type="entry name" value="EIIB_glc"/>
    <property type="match status" value="1"/>
</dbReference>
<dbReference type="Proteomes" id="UP000214649">
    <property type="component" value="Unassembled WGS sequence"/>
</dbReference>
<evidence type="ECO:0000256" key="1">
    <source>
        <dbReference type="ARBA" id="ARBA00004651"/>
    </source>
</evidence>
<organism evidence="21 22">
    <name type="scientific">Streptococcus equinus</name>
    <name type="common">Streptococcus bovis</name>
    <dbReference type="NCBI Taxonomy" id="1335"/>
    <lineage>
        <taxon>Bacteria</taxon>
        <taxon>Bacillati</taxon>
        <taxon>Bacillota</taxon>
        <taxon>Bacilli</taxon>
        <taxon>Lactobacillales</taxon>
        <taxon>Streptococcaceae</taxon>
        <taxon>Streptococcus</taxon>
    </lineage>
</organism>
<feature type="active site" description="Phosphocysteine intermediate; for EIIB activity" evidence="16">
    <location>
        <position position="27"/>
    </location>
</feature>
<dbReference type="SUPFAM" id="SSF51261">
    <property type="entry name" value="Duplicated hybrid motif"/>
    <property type="match status" value="1"/>
</dbReference>
<dbReference type="InterPro" id="IPR013013">
    <property type="entry name" value="PTS_EIIC_1"/>
</dbReference>
<evidence type="ECO:0000256" key="13">
    <source>
        <dbReference type="ARBA" id="ARBA00048931"/>
    </source>
</evidence>
<dbReference type="Gene3D" id="3.30.1360.60">
    <property type="entry name" value="Glucose permease domain IIB"/>
    <property type="match status" value="1"/>
</dbReference>
<feature type="transmembrane region" description="Helical" evidence="17">
    <location>
        <begin position="152"/>
        <end position="171"/>
    </location>
</feature>
<keyword evidence="7 17" id="KW-0812">Transmembrane</keyword>
<dbReference type="FunFam" id="2.70.70.10:FF:000001">
    <property type="entry name" value="PTS system glucose-specific IIA component"/>
    <property type="match status" value="1"/>
</dbReference>
<feature type="transmembrane region" description="Helical" evidence="17">
    <location>
        <begin position="348"/>
        <end position="367"/>
    </location>
</feature>
<evidence type="ECO:0000256" key="5">
    <source>
        <dbReference type="ARBA" id="ARBA00022679"/>
    </source>
</evidence>
<dbReference type="Pfam" id="PF00358">
    <property type="entry name" value="PTS_EIIA_1"/>
    <property type="match status" value="1"/>
</dbReference>
<dbReference type="InterPro" id="IPR011055">
    <property type="entry name" value="Dup_hybrid_motif"/>
</dbReference>
<dbReference type="Pfam" id="PF00367">
    <property type="entry name" value="PTS_EIIB"/>
    <property type="match status" value="1"/>
</dbReference>
<dbReference type="Pfam" id="PF02378">
    <property type="entry name" value="PTS_EIIC"/>
    <property type="match status" value="1"/>
</dbReference>
<dbReference type="AlphaFoldDB" id="A0A239R6B7"/>
<reference evidence="21 22" key="1">
    <citation type="submission" date="2017-07" db="EMBL/GenBank/DDBJ databases">
        <authorList>
            <person name="Sun Z.S."/>
            <person name="Albrecht U."/>
            <person name="Echele G."/>
            <person name="Lee C.C."/>
        </authorList>
    </citation>
    <scope>NUCLEOTIDE SEQUENCE [LARGE SCALE GENOMIC DNA]</scope>
    <source>
        <strain evidence="21 22">AR3</strain>
    </source>
</reference>
<evidence type="ECO:0000256" key="7">
    <source>
        <dbReference type="ARBA" id="ARBA00022692"/>
    </source>
</evidence>
<dbReference type="PANTHER" id="PTHR30175:SF4">
    <property type="entry name" value="PTS SYSTEM TREHALOSE-SPECIFIC EIIBC COMPONENT"/>
    <property type="match status" value="1"/>
</dbReference>
<evidence type="ECO:0000256" key="2">
    <source>
        <dbReference type="ARBA" id="ARBA00022448"/>
    </source>
</evidence>
<evidence type="ECO:0000256" key="12">
    <source>
        <dbReference type="ARBA" id="ARBA00045139"/>
    </source>
</evidence>
<name>A0A239R6B7_STREI</name>
<dbReference type="Gene3D" id="2.70.70.10">
    <property type="entry name" value="Glucose Permease (Domain IIA)"/>
    <property type="match status" value="1"/>
</dbReference>
<dbReference type="GO" id="GO:0090589">
    <property type="term" value="F:protein-phosphocysteine-trehalose phosphotransferase system transporter activity"/>
    <property type="evidence" value="ECO:0007669"/>
    <property type="project" value="TreeGrafter"/>
</dbReference>
<dbReference type="RefSeq" id="WP_094139911.1">
    <property type="nucleotide sequence ID" value="NZ_FZRA01000001.1"/>
</dbReference>
<comment type="function">
    <text evidence="12">The phosphoenolpyruvate-dependent sugar phosphotransferase system (sugar PTS), a major carbohydrate active transport system, catalyzes the phosphorylation of incoming sugar substrates concomitantly with their translocation across the cell membrane. This system is involved in sucrose transport.</text>
</comment>
<feature type="transmembrane region" description="Helical" evidence="17">
    <location>
        <begin position="183"/>
        <end position="203"/>
    </location>
</feature>
<feature type="domain" description="PTS EIIA type-1" evidence="18">
    <location>
        <begin position="525"/>
        <end position="629"/>
    </location>
</feature>
<dbReference type="InterPro" id="IPR018113">
    <property type="entry name" value="PTrfase_EIIB_Cys"/>
</dbReference>
<dbReference type="InterPro" id="IPR001127">
    <property type="entry name" value="PTS_EIIA_1_perm"/>
</dbReference>
<evidence type="ECO:0000256" key="17">
    <source>
        <dbReference type="SAM" id="Phobius"/>
    </source>
</evidence>
<dbReference type="InterPro" id="IPR036878">
    <property type="entry name" value="Glu_permease_IIB"/>
</dbReference>
<feature type="transmembrane region" description="Helical" evidence="17">
    <location>
        <begin position="112"/>
        <end position="132"/>
    </location>
</feature>
<evidence type="ECO:0000256" key="4">
    <source>
        <dbReference type="ARBA" id="ARBA00022597"/>
    </source>
</evidence>
<evidence type="ECO:0000256" key="9">
    <source>
        <dbReference type="ARBA" id="ARBA00022989"/>
    </source>
</evidence>
<comment type="subcellular location">
    <subcellularLocation>
        <location evidence="1">Cell membrane</location>
        <topology evidence="1">Multi-pass membrane protein</topology>
    </subcellularLocation>
</comment>
<evidence type="ECO:0000256" key="11">
    <source>
        <dbReference type="ARBA" id="ARBA00044053"/>
    </source>
</evidence>
<dbReference type="PROSITE" id="PS51103">
    <property type="entry name" value="PTS_EIIC_TYPE_1"/>
    <property type="match status" value="1"/>
</dbReference>
<keyword evidence="10 17" id="KW-0472">Membrane</keyword>
<protein>
    <recommendedName>
        <fullName evidence="14">PTS system sucrose-specific EIIBCA component</fullName>
        <ecNumber evidence="11">2.7.1.211</ecNumber>
    </recommendedName>
    <alternativeName>
        <fullName evidence="15">EIIBCA-Scr</fullName>
    </alternativeName>
</protein>
<dbReference type="PROSITE" id="PS51098">
    <property type="entry name" value="PTS_EIIB_TYPE_1"/>
    <property type="match status" value="1"/>
</dbReference>
<feature type="domain" description="PTS EIIB type-1" evidence="19">
    <location>
        <begin position="5"/>
        <end position="87"/>
    </location>
</feature>
<evidence type="ECO:0000259" key="19">
    <source>
        <dbReference type="PROSITE" id="PS51098"/>
    </source>
</evidence>
<dbReference type="GO" id="GO:0008982">
    <property type="term" value="F:protein-N(PI)-phosphohistidine-sugar phosphotransferase activity"/>
    <property type="evidence" value="ECO:0007669"/>
    <property type="project" value="InterPro"/>
</dbReference>
<feature type="transmembrane region" description="Helical" evidence="17">
    <location>
        <begin position="446"/>
        <end position="468"/>
    </location>
</feature>
<keyword evidence="5" id="KW-0808">Transferase</keyword>
<feature type="transmembrane region" description="Helical" evidence="17">
    <location>
        <begin position="311"/>
        <end position="328"/>
    </location>
</feature>
<dbReference type="GO" id="GO:0005886">
    <property type="term" value="C:plasma membrane"/>
    <property type="evidence" value="ECO:0007669"/>
    <property type="project" value="UniProtKB-SubCell"/>
</dbReference>
<dbReference type="InterPro" id="IPR001996">
    <property type="entry name" value="PTS_IIB_1"/>
</dbReference>
<dbReference type="PROSITE" id="PS51093">
    <property type="entry name" value="PTS_EIIA_TYPE_1"/>
    <property type="match status" value="1"/>
</dbReference>
<dbReference type="PANTHER" id="PTHR30175">
    <property type="entry name" value="PHOSPHOTRANSFERASE SYSTEM TRANSPORT PROTEIN"/>
    <property type="match status" value="1"/>
</dbReference>
<evidence type="ECO:0000259" key="18">
    <source>
        <dbReference type="PROSITE" id="PS51093"/>
    </source>
</evidence>
<evidence type="ECO:0000256" key="10">
    <source>
        <dbReference type="ARBA" id="ARBA00023136"/>
    </source>
</evidence>
<feature type="transmembrane region" description="Helical" evidence="17">
    <location>
        <begin position="287"/>
        <end position="304"/>
    </location>
</feature>
<feature type="domain" description="PTS EIIC type-1" evidence="20">
    <location>
        <begin position="107"/>
        <end position="480"/>
    </location>
</feature>
<dbReference type="InterPro" id="IPR011296">
    <property type="entry name" value="PTS_IIBC_treh"/>
</dbReference>
<dbReference type="NCBIfam" id="TIGR01992">
    <property type="entry name" value="PTS-IIBC-Tre"/>
    <property type="match status" value="1"/>
</dbReference>
<dbReference type="InterPro" id="IPR050558">
    <property type="entry name" value="PTS_Sugar-Specific_Components"/>
</dbReference>
<evidence type="ECO:0000256" key="15">
    <source>
        <dbReference type="ARBA" id="ARBA00081008"/>
    </source>
</evidence>
<dbReference type="FunFam" id="3.30.1360.60:FF:000001">
    <property type="entry name" value="PTS system glucose-specific IIBC component PtsG"/>
    <property type="match status" value="1"/>
</dbReference>
<dbReference type="PROSITE" id="PS00371">
    <property type="entry name" value="PTS_EIIA_TYPE_1_HIS"/>
    <property type="match status" value="1"/>
</dbReference>
<comment type="catalytic activity">
    <reaction evidence="13">
        <text>N(pros)-phospho-L-histidyl-[protein](out) + sucrose = sucrose 6(G)-phosphate(in) + L-histidyl-[protein]</text>
        <dbReference type="Rhea" id="RHEA:49236"/>
        <dbReference type="Rhea" id="RHEA-COMP:9745"/>
        <dbReference type="Rhea" id="RHEA-COMP:9746"/>
        <dbReference type="ChEBI" id="CHEBI:17992"/>
        <dbReference type="ChEBI" id="CHEBI:29979"/>
        <dbReference type="ChEBI" id="CHEBI:64837"/>
        <dbReference type="ChEBI" id="CHEBI:91002"/>
        <dbReference type="EC" id="2.7.1.211"/>
    </reaction>
</comment>
<dbReference type="GO" id="GO:0016301">
    <property type="term" value="F:kinase activity"/>
    <property type="evidence" value="ECO:0007669"/>
    <property type="project" value="UniProtKB-KW"/>
</dbReference>
<feature type="transmembrane region" description="Helical" evidence="17">
    <location>
        <begin position="263"/>
        <end position="281"/>
    </location>
</feature>
<dbReference type="GO" id="GO:0015574">
    <property type="term" value="F:trehalose transmembrane transporter activity"/>
    <property type="evidence" value="ECO:0007669"/>
    <property type="project" value="InterPro"/>
</dbReference>
<dbReference type="SUPFAM" id="SSF55604">
    <property type="entry name" value="Glucose permease domain IIB"/>
    <property type="match status" value="1"/>
</dbReference>
<evidence type="ECO:0000259" key="20">
    <source>
        <dbReference type="PROSITE" id="PS51103"/>
    </source>
</evidence>
<dbReference type="CDD" id="cd00212">
    <property type="entry name" value="PTS_IIB_glc"/>
    <property type="match status" value="1"/>
</dbReference>
<keyword evidence="3" id="KW-1003">Cell membrane</keyword>
<dbReference type="InterPro" id="IPR003352">
    <property type="entry name" value="PTS_EIIC"/>
</dbReference>
<gene>
    <name evidence="21" type="ORF">SAMN05216470_0070</name>
</gene>
<feature type="transmembrane region" description="Helical" evidence="17">
    <location>
        <begin position="233"/>
        <end position="251"/>
    </location>
</feature>
<evidence type="ECO:0000256" key="8">
    <source>
        <dbReference type="ARBA" id="ARBA00022777"/>
    </source>
</evidence>
<keyword evidence="6" id="KW-0598">Phosphotransferase system</keyword>
<feature type="transmembrane region" description="Helical" evidence="17">
    <location>
        <begin position="403"/>
        <end position="426"/>
    </location>
</feature>
<dbReference type="NCBIfam" id="NF008236">
    <property type="entry name" value="PRK11007.1"/>
    <property type="match status" value="1"/>
</dbReference>
<dbReference type="GO" id="GO:0009401">
    <property type="term" value="P:phosphoenolpyruvate-dependent sugar phosphotransferase system"/>
    <property type="evidence" value="ECO:0007669"/>
    <property type="project" value="UniProtKB-KW"/>
</dbReference>
<dbReference type="PROSITE" id="PS01035">
    <property type="entry name" value="PTS_EIIB_TYPE_1_CYS"/>
    <property type="match status" value="1"/>
</dbReference>
<evidence type="ECO:0000256" key="3">
    <source>
        <dbReference type="ARBA" id="ARBA00022475"/>
    </source>
</evidence>
<sequence length="658" mass="70242">MGKFEKDAREMLEAIGGKENIAAVTHCATRMRFVLNDDSKADVKRLEKIPAVKGTFTNAGQFQAIIGNDVPTFYNEFTAISGIEGVSKEAAKSAAQKNQNWLQRALSMLAEIFTPIIPAIIVGGLILGFRNILEGVEWSALDGKTIVEVSQFWAGVNSFLWLPGEAIFHYLPVGIVWSVTRKMGTSQILGIVLGICLVSPNQLLNAYSVASTPAAEIAANWSWDFGFFTIEKIGYQAQVIPALLAGLSLAYLERFWRKHIPEVVSMIFVPFLSLIPALILAHTVLGPIGWTIGKGISAVVLAGLTGPVKWLFGAIFGALYAPLVITGLHHMTNAIDTQLIADAGGTGLWPMIALSNIAQGSAVLAFYFMNRHDEREAQISLPAAISAYLGVTEPALFGVNLKYVYPFVAGMIGSGLAGLFCTSFNITANAIGIGGLPGILSIQAKYMGLFAINMLIAVAVPFMLTYVFRKGSILTKAEDDLKNGEKSQVQAVVAAKKEAQAPAGTIISIQSPLVGHAKDLSQAQDPVFAQGVMGQGIVIEPTDGELLAPINGVVSAIFPTKHAIGLISDEGVELLMHIGMDTVNLNGQGFTAHVKQGDRVSVGDALISFDIEAIKAAGYPVDTPIIITNQNDFQADVTRKMPCEVTHGETIFTASKLS</sequence>
<evidence type="ECO:0000256" key="16">
    <source>
        <dbReference type="PROSITE-ProRule" id="PRU00421"/>
    </source>
</evidence>
<dbReference type="NCBIfam" id="TIGR00830">
    <property type="entry name" value="PTBA"/>
    <property type="match status" value="1"/>
</dbReference>
<evidence type="ECO:0000256" key="14">
    <source>
        <dbReference type="ARBA" id="ARBA00074554"/>
    </source>
</evidence>
<proteinExistence type="predicted"/>
<evidence type="ECO:0000313" key="22">
    <source>
        <dbReference type="Proteomes" id="UP000214649"/>
    </source>
</evidence>
<accession>A0A239R6B7</accession>
<keyword evidence="9 17" id="KW-1133">Transmembrane helix</keyword>
<evidence type="ECO:0000313" key="21">
    <source>
        <dbReference type="EMBL" id="SNU05970.1"/>
    </source>
</evidence>